<keyword evidence="3" id="KW-0862">Zinc</keyword>
<accession>A0A0K2U3H3</accession>
<name>A0A0K2U3H3_LEPSM</name>
<feature type="region of interest" description="Disordered" evidence="6">
    <location>
        <begin position="997"/>
        <end position="1022"/>
    </location>
</feature>
<keyword evidence="2 5" id="KW-0863">Zinc-finger</keyword>
<dbReference type="InterPro" id="IPR052224">
    <property type="entry name" value="THAP_domain_protein"/>
</dbReference>
<dbReference type="PANTHER" id="PTHR46927">
    <property type="entry name" value="AGAP005574-PA"/>
    <property type="match status" value="1"/>
</dbReference>
<dbReference type="InterPro" id="IPR006612">
    <property type="entry name" value="THAP_Znf"/>
</dbReference>
<sequence>MVRSCSAPGCRSGRTLEKPKPSFFLFPLNPARRRVWSDAFPKSNYNPSKNSVLCEKHFTDDDFETMRKDSKESRRKQRGPLKNKKLKVGAVPSIWDESLVKQSVSPIFMNFVDVNTGTMEDSKSKSLIHFPFQHQQMSSGKGSSPKTKLIFPTSTQRPPRKILPKPPIVSSSLEVNHKTNIEGDHCYTALTVNMDEDHCYAFHNIKKEKWEEGDEIVSMYDFEYKIEKAQLPSGVKIFRKDSKYYFYLPNFQEDGNAKIGFSLELLDNFKYNAFVNGIKILRDDIKLSFNAKITKISELILLLEYLKSKSEGMPNSSFLICQAKKNLEKCIEISDEGHSSLISKLLFLKEQCDLLLSKSHKYSDSLLSVALMWHQQAPTLYEQIRKDGVMTLPSASHLRRFTSFNAESGLPSNTVSYLRSRFDNLTDVEKVIAIVFDEFYVVRKFEFSRGRLQGKNNENIPKSSFSLMIKSIAGSYRDIVYTSSKSSIKAQTIYDVYMAALKALTDIGFRVVAVISDGNSSHIHFFKDKIFNGSLLPIVENPFDPAIKIHIIFEQSTILKNFYHSFLSKKILYCPAFDDFNKFLSPNFDDLKILYQLEDNKSVKISHYLEDKCLSPSPVEKSNFRLGCAIFHESTIKSLECHTTLEHDFSETISFARVIFNWWDLCNLKTIYSFLVAKNTVAEKEWFDYMDKFSTWLKAWKSNPSINSTLNPDIFESVNHNSQSIPKLAQYLLEFFATEGILFETMVRDSIEDGVTHFSQFSGRNFNASVGQLLGMETKVRLTSLIKFSHVNIEPPETEEPNENLSGMDECVISKIVGRSDQFVSQSVSGDSCLNFYIAGCIARMISRTLKCNSCLELIIFSSFLPIEIIKDDCEMENKETFIDQISNNLINYPTDLFFYTVIIANCLYQTISSDDEINKELKYSPNSETVFSQTFVRSCFDNVNYGLSEQKCTKGHSYRYIAEKVALHIFNIGARNHFEEFFNLIYCQIVRNSVGDEDMEGEEEEDGEESETYIVETIEAE</sequence>
<dbReference type="InterPro" id="IPR048365">
    <property type="entry name" value="TNP-like_RNaseH_N"/>
</dbReference>
<dbReference type="InterPro" id="IPR038441">
    <property type="entry name" value="THAP_Znf_sf"/>
</dbReference>
<evidence type="ECO:0000256" key="1">
    <source>
        <dbReference type="ARBA" id="ARBA00022723"/>
    </source>
</evidence>
<feature type="region of interest" description="Disordered" evidence="6">
    <location>
        <begin position="135"/>
        <end position="167"/>
    </location>
</feature>
<feature type="compositionally biased region" description="Acidic residues" evidence="6">
    <location>
        <begin position="997"/>
        <end position="1012"/>
    </location>
</feature>
<dbReference type="GO" id="GO:0003677">
    <property type="term" value="F:DNA binding"/>
    <property type="evidence" value="ECO:0007669"/>
    <property type="project" value="UniProtKB-UniRule"/>
</dbReference>
<evidence type="ECO:0000313" key="8">
    <source>
        <dbReference type="EMBL" id="CDW32472.1"/>
    </source>
</evidence>
<dbReference type="Pfam" id="PF21787">
    <property type="entry name" value="TNP-like_RNaseH_N"/>
    <property type="match status" value="1"/>
</dbReference>
<dbReference type="Pfam" id="PF05485">
    <property type="entry name" value="THAP"/>
    <property type="match status" value="1"/>
</dbReference>
<feature type="compositionally biased region" description="Basic residues" evidence="6">
    <location>
        <begin position="73"/>
        <end position="84"/>
    </location>
</feature>
<feature type="region of interest" description="Disordered" evidence="6">
    <location>
        <begin position="65"/>
        <end position="84"/>
    </location>
</feature>
<dbReference type="PANTHER" id="PTHR46927:SF3">
    <property type="entry name" value="THAP-TYPE DOMAIN-CONTAINING PROTEIN"/>
    <property type="match status" value="1"/>
</dbReference>
<feature type="domain" description="THAP-type" evidence="7">
    <location>
        <begin position="1"/>
        <end position="95"/>
    </location>
</feature>
<dbReference type="OrthoDB" id="6381099at2759"/>
<dbReference type="EMBL" id="HACA01015111">
    <property type="protein sequence ID" value="CDW32472.1"/>
    <property type="molecule type" value="Transcribed_RNA"/>
</dbReference>
<dbReference type="AlphaFoldDB" id="A0A0K2U3H3"/>
<evidence type="ECO:0000259" key="7">
    <source>
        <dbReference type="PROSITE" id="PS50950"/>
    </source>
</evidence>
<dbReference type="SMART" id="SM00692">
    <property type="entry name" value="DM3"/>
    <property type="match status" value="1"/>
</dbReference>
<dbReference type="Gene3D" id="6.20.210.20">
    <property type="entry name" value="THAP domain"/>
    <property type="match status" value="1"/>
</dbReference>
<dbReference type="PROSITE" id="PS50950">
    <property type="entry name" value="ZF_THAP"/>
    <property type="match status" value="1"/>
</dbReference>
<evidence type="ECO:0000256" key="3">
    <source>
        <dbReference type="ARBA" id="ARBA00022833"/>
    </source>
</evidence>
<protein>
    <submittedName>
        <fullName evidence="8">THAP domaincontaining protein 9like [Acyrthosiphon pisum]</fullName>
    </submittedName>
</protein>
<evidence type="ECO:0000256" key="6">
    <source>
        <dbReference type="SAM" id="MobiDB-lite"/>
    </source>
</evidence>
<evidence type="ECO:0000256" key="5">
    <source>
        <dbReference type="PROSITE-ProRule" id="PRU00309"/>
    </source>
</evidence>
<feature type="compositionally biased region" description="Polar residues" evidence="6">
    <location>
        <begin position="135"/>
        <end position="156"/>
    </location>
</feature>
<proteinExistence type="predicted"/>
<organism evidence="8">
    <name type="scientific">Lepeophtheirus salmonis</name>
    <name type="common">Salmon louse</name>
    <name type="synonym">Caligus salmonis</name>
    <dbReference type="NCBI Taxonomy" id="72036"/>
    <lineage>
        <taxon>Eukaryota</taxon>
        <taxon>Metazoa</taxon>
        <taxon>Ecdysozoa</taxon>
        <taxon>Arthropoda</taxon>
        <taxon>Crustacea</taxon>
        <taxon>Multicrustacea</taxon>
        <taxon>Hexanauplia</taxon>
        <taxon>Copepoda</taxon>
        <taxon>Siphonostomatoida</taxon>
        <taxon>Caligidae</taxon>
        <taxon>Lepeophtheirus</taxon>
    </lineage>
</organism>
<evidence type="ECO:0000256" key="4">
    <source>
        <dbReference type="ARBA" id="ARBA00023125"/>
    </source>
</evidence>
<dbReference type="GO" id="GO:0008270">
    <property type="term" value="F:zinc ion binding"/>
    <property type="evidence" value="ECO:0007669"/>
    <property type="project" value="UniProtKB-KW"/>
</dbReference>
<keyword evidence="4 5" id="KW-0238">DNA-binding</keyword>
<dbReference type="SMART" id="SM00980">
    <property type="entry name" value="THAP"/>
    <property type="match status" value="1"/>
</dbReference>
<evidence type="ECO:0000256" key="2">
    <source>
        <dbReference type="ARBA" id="ARBA00022771"/>
    </source>
</evidence>
<dbReference type="OMA" id="MQPDMDM"/>
<reference evidence="8" key="1">
    <citation type="submission" date="2014-05" db="EMBL/GenBank/DDBJ databases">
        <authorList>
            <person name="Chronopoulou M."/>
        </authorList>
    </citation>
    <scope>NUCLEOTIDE SEQUENCE</scope>
    <source>
        <tissue evidence="8">Whole organism</tissue>
    </source>
</reference>
<keyword evidence="1" id="KW-0479">Metal-binding</keyword>
<dbReference type="SUPFAM" id="SSF57716">
    <property type="entry name" value="Glucocorticoid receptor-like (DNA-binding domain)"/>
    <property type="match status" value="1"/>
</dbReference>